<evidence type="ECO:0000313" key="3">
    <source>
        <dbReference type="Proteomes" id="UP000696573"/>
    </source>
</evidence>
<reference evidence="2" key="1">
    <citation type="submission" date="2021-10" db="EMBL/GenBank/DDBJ databases">
        <authorList>
            <person name="Piombo E."/>
        </authorList>
    </citation>
    <scope>NUCLEOTIDE SEQUENCE</scope>
</reference>
<name>A0A9N9VIY4_9HYPO</name>
<comment type="caution">
    <text evidence="2">The sequence shown here is derived from an EMBL/GenBank/DDBJ whole genome shotgun (WGS) entry which is preliminary data.</text>
</comment>
<feature type="compositionally biased region" description="Pro residues" evidence="1">
    <location>
        <begin position="200"/>
        <end position="218"/>
    </location>
</feature>
<dbReference type="SUPFAM" id="SSF55729">
    <property type="entry name" value="Acyl-CoA N-acyltransferases (Nat)"/>
    <property type="match status" value="1"/>
</dbReference>
<sequence length="565" mass="61858">MSDITLSTRQISSPASSTPSAKLLWDRQNCVPLDRCLSKDDIILLLTPLVVPPESQVDKTSDPFEPLGRSLATRHPAVRHVPYTKQDGITGVHIAFIKKADVVIFVLTGYSDDDKTQTELADLVNEACDSRPLIVVACCDLDEQEIQKHDFPTIIQTTGFSAIDMRRISSVLLDGESESEASGPAPGPAPDPTPMAISPPSTPTPGPVPASAPDPSMPQAPQAPAALASRPAWSVKRWSPGDIPEMHRLWLENVPAKFHIDREHFALLINRPDYAVHHVVREPSLGHLVGYCAAYANVSDSRGEELIGSLAIMIVRQDFRGLGIGQVLHDTTVSSLSRIRGVRRLQLGSTFPRFLYGIPTGHPNIKWLEGKGWPFGTIHKAGEGRLMADWFVQFEGDHSLNLASAGLTFKPCELTDVPSVLDMVARETERRHYFGWFDQYLRILDHNNIGDVLLGFEGSTLVASAITYIPNSGNPTATELPWAHVIGGRAGQVGGITCVCIKDDGAEVVNRRETIKVRLITACCEFLQSKGMLGALADGLKAEEHGLEAVGFKQWAEYHEVWKYI</sequence>
<feature type="compositionally biased region" description="Low complexity" evidence="1">
    <location>
        <begin position="219"/>
        <end position="228"/>
    </location>
</feature>
<accession>A0A9N9VIY4</accession>
<evidence type="ECO:0008006" key="4">
    <source>
        <dbReference type="Google" id="ProtNLM"/>
    </source>
</evidence>
<gene>
    <name evidence="2" type="ORF">CRHIZ90672A_00000616</name>
</gene>
<feature type="region of interest" description="Disordered" evidence="1">
    <location>
        <begin position="175"/>
        <end position="228"/>
    </location>
</feature>
<dbReference type="AlphaFoldDB" id="A0A9N9VIY4"/>
<dbReference type="Gene3D" id="3.40.630.30">
    <property type="match status" value="1"/>
</dbReference>
<keyword evidence="3" id="KW-1185">Reference proteome</keyword>
<proteinExistence type="predicted"/>
<protein>
    <recommendedName>
        <fullName evidence="4">N-acetyltransferase domain-containing protein</fullName>
    </recommendedName>
</protein>
<dbReference type="OrthoDB" id="47059at2759"/>
<evidence type="ECO:0000313" key="2">
    <source>
        <dbReference type="EMBL" id="CAH0024199.1"/>
    </source>
</evidence>
<organism evidence="2 3">
    <name type="scientific">Clonostachys rhizophaga</name>
    <dbReference type="NCBI Taxonomy" id="160324"/>
    <lineage>
        <taxon>Eukaryota</taxon>
        <taxon>Fungi</taxon>
        <taxon>Dikarya</taxon>
        <taxon>Ascomycota</taxon>
        <taxon>Pezizomycotina</taxon>
        <taxon>Sordariomycetes</taxon>
        <taxon>Hypocreomycetidae</taxon>
        <taxon>Hypocreales</taxon>
        <taxon>Bionectriaceae</taxon>
        <taxon>Clonostachys</taxon>
    </lineage>
</organism>
<dbReference type="EMBL" id="CABFNQ020000694">
    <property type="protein sequence ID" value="CAH0024199.1"/>
    <property type="molecule type" value="Genomic_DNA"/>
</dbReference>
<evidence type="ECO:0000256" key="1">
    <source>
        <dbReference type="SAM" id="MobiDB-lite"/>
    </source>
</evidence>
<dbReference type="Proteomes" id="UP000696573">
    <property type="component" value="Unassembled WGS sequence"/>
</dbReference>
<dbReference type="InterPro" id="IPR016181">
    <property type="entry name" value="Acyl_CoA_acyltransferase"/>
</dbReference>